<organism evidence="2 3">
    <name type="scientific">Mauremys mutica</name>
    <name type="common">yellowpond turtle</name>
    <dbReference type="NCBI Taxonomy" id="74926"/>
    <lineage>
        <taxon>Eukaryota</taxon>
        <taxon>Metazoa</taxon>
        <taxon>Chordata</taxon>
        <taxon>Craniata</taxon>
        <taxon>Vertebrata</taxon>
        <taxon>Euteleostomi</taxon>
        <taxon>Archelosauria</taxon>
        <taxon>Testudinata</taxon>
        <taxon>Testudines</taxon>
        <taxon>Cryptodira</taxon>
        <taxon>Durocryptodira</taxon>
        <taxon>Testudinoidea</taxon>
        <taxon>Geoemydidae</taxon>
        <taxon>Geoemydinae</taxon>
        <taxon>Mauremys</taxon>
    </lineage>
</organism>
<name>A0A9D4B8H9_9SAUR</name>
<evidence type="ECO:0000313" key="3">
    <source>
        <dbReference type="Proteomes" id="UP000827986"/>
    </source>
</evidence>
<feature type="region of interest" description="Disordered" evidence="1">
    <location>
        <begin position="84"/>
        <end position="128"/>
    </location>
</feature>
<evidence type="ECO:0000256" key="1">
    <source>
        <dbReference type="SAM" id="MobiDB-lite"/>
    </source>
</evidence>
<keyword evidence="3" id="KW-1185">Reference proteome</keyword>
<accession>A0A9D4B8H9</accession>
<dbReference type="Proteomes" id="UP000827986">
    <property type="component" value="Unassembled WGS sequence"/>
</dbReference>
<gene>
    <name evidence="2" type="ORF">KIL84_014650</name>
</gene>
<evidence type="ECO:0000313" key="2">
    <source>
        <dbReference type="EMBL" id="KAH1184034.1"/>
    </source>
</evidence>
<sequence length="128" mass="14187">MHPFINRHGLFPYICFHIPFISFLTAPKHETDKPQHNQGKTGALQWSLTAWLAGCGLKHSDLTSCSAPPFTTVTDTSVREIRIRPKEPDPGFPTHFTPLLPSRDTPYPGASESRICPSGQGPGASHWR</sequence>
<dbReference type="EMBL" id="JAHDVG010000465">
    <property type="protein sequence ID" value="KAH1184034.1"/>
    <property type="molecule type" value="Genomic_DNA"/>
</dbReference>
<protein>
    <submittedName>
        <fullName evidence="2">Uncharacterized protein</fullName>
    </submittedName>
</protein>
<dbReference type="AlphaFoldDB" id="A0A9D4B8H9"/>
<proteinExistence type="predicted"/>
<comment type="caution">
    <text evidence="2">The sequence shown here is derived from an EMBL/GenBank/DDBJ whole genome shotgun (WGS) entry which is preliminary data.</text>
</comment>
<reference evidence="2" key="1">
    <citation type="submission" date="2021-09" db="EMBL/GenBank/DDBJ databases">
        <title>The genome of Mauremys mutica provides insights into the evolution of semi-aquatic lifestyle.</title>
        <authorList>
            <person name="Gong S."/>
            <person name="Gao Y."/>
        </authorList>
    </citation>
    <scope>NUCLEOTIDE SEQUENCE</scope>
    <source>
        <strain evidence="2">MM-2020</strain>
        <tissue evidence="2">Muscle</tissue>
    </source>
</reference>